<evidence type="ECO:0008006" key="3">
    <source>
        <dbReference type="Google" id="ProtNLM"/>
    </source>
</evidence>
<evidence type="ECO:0000313" key="2">
    <source>
        <dbReference type="Proteomes" id="UP000018766"/>
    </source>
</evidence>
<dbReference type="PATRIC" id="fig|1414851.3.peg.224"/>
<organism evidence="1 2">
    <name type="scientific">Pelistega indica</name>
    <dbReference type="NCBI Taxonomy" id="1414851"/>
    <lineage>
        <taxon>Bacteria</taxon>
        <taxon>Pseudomonadati</taxon>
        <taxon>Pseudomonadota</taxon>
        <taxon>Betaproteobacteria</taxon>
        <taxon>Burkholderiales</taxon>
        <taxon>Alcaligenaceae</taxon>
        <taxon>Pelistega</taxon>
    </lineage>
</organism>
<protein>
    <recommendedName>
        <fullName evidence="3">DUF2513 domain-containing protein</fullName>
    </recommendedName>
</protein>
<dbReference type="EMBL" id="AYSV01000007">
    <property type="protein sequence ID" value="ETD72962.1"/>
    <property type="molecule type" value="Genomic_DNA"/>
</dbReference>
<dbReference type="AlphaFoldDB" id="V8GB56"/>
<dbReference type="Pfam" id="PF10711">
    <property type="entry name" value="DUF2513"/>
    <property type="match status" value="1"/>
</dbReference>
<dbReference type="OrthoDB" id="6960201at2"/>
<name>V8GB56_9BURK</name>
<evidence type="ECO:0000313" key="1">
    <source>
        <dbReference type="EMBL" id="ETD72962.1"/>
    </source>
</evidence>
<dbReference type="RefSeq" id="WP_023949008.1">
    <property type="nucleotide sequence ID" value="NZ_AYSV01000007.1"/>
</dbReference>
<dbReference type="Proteomes" id="UP000018766">
    <property type="component" value="Unassembled WGS sequence"/>
</dbReference>
<sequence length="118" mass="13595">MQRDWDLIRKILLKLEEKADAQSFLSDDEFRGYHAEMVSYHFKLLLSAGLIEAIDYSSARELCFGARSLTWDGHEFLDKIRNDSTWNSLKTLIKSKRLELSFEVIKIAASGLVAQVLK</sequence>
<accession>V8GB56</accession>
<dbReference type="InterPro" id="IPR019650">
    <property type="entry name" value="DUF2513"/>
</dbReference>
<proteinExistence type="predicted"/>
<comment type="caution">
    <text evidence="1">The sequence shown here is derived from an EMBL/GenBank/DDBJ whole genome shotgun (WGS) entry which is preliminary data.</text>
</comment>
<gene>
    <name evidence="1" type="ORF">V757_01060</name>
</gene>
<keyword evidence="2" id="KW-1185">Reference proteome</keyword>
<reference evidence="1 2" key="1">
    <citation type="submission" date="2013-11" db="EMBL/GenBank/DDBJ databases">
        <title>Genomic analysis of Pelistega sp. HM-7.</title>
        <authorList>
            <person name="Kumbhare S.V."/>
            <person name="Shetty S.A."/>
            <person name="Sharma O."/>
            <person name="Dhotre D.P."/>
        </authorList>
    </citation>
    <scope>NUCLEOTIDE SEQUENCE [LARGE SCALE GENOMIC DNA]</scope>
    <source>
        <strain evidence="1 2">HM-7</strain>
    </source>
</reference>